<dbReference type="EMBL" id="JAAAMU010000013">
    <property type="protein sequence ID" value="NBC71661.1"/>
    <property type="molecule type" value="Genomic_DNA"/>
</dbReference>
<proteinExistence type="predicted"/>
<protein>
    <submittedName>
        <fullName evidence="2">Alpha/beta fold hydrolase</fullName>
    </submittedName>
</protein>
<dbReference type="InterPro" id="IPR036388">
    <property type="entry name" value="WH-like_DNA-bd_sf"/>
</dbReference>
<evidence type="ECO:0000313" key="3">
    <source>
        <dbReference type="Proteomes" id="UP000558113"/>
    </source>
</evidence>
<dbReference type="InterPro" id="IPR000073">
    <property type="entry name" value="AB_hydrolase_1"/>
</dbReference>
<dbReference type="GO" id="GO:0016787">
    <property type="term" value="F:hydrolase activity"/>
    <property type="evidence" value="ECO:0007669"/>
    <property type="project" value="UniProtKB-KW"/>
</dbReference>
<name>A0A7X4YU82_9BACL</name>
<dbReference type="SUPFAM" id="SSF53474">
    <property type="entry name" value="alpha/beta-Hydrolases"/>
    <property type="match status" value="1"/>
</dbReference>
<dbReference type="PRINTS" id="PR00111">
    <property type="entry name" value="ABHYDROLASE"/>
</dbReference>
<comment type="caution">
    <text evidence="2">The sequence shown here is derived from an EMBL/GenBank/DDBJ whole genome shotgun (WGS) entry which is preliminary data.</text>
</comment>
<accession>A0A7X4YU82</accession>
<reference evidence="2 3" key="1">
    <citation type="submission" date="2020-01" db="EMBL/GenBank/DDBJ databases">
        <title>Paenibacillus soybeanensis sp. nov. isolated from the nodules of soybean (Glycine max(L.) Merr).</title>
        <authorList>
            <person name="Wang H."/>
        </authorList>
    </citation>
    <scope>NUCLEOTIDE SEQUENCE [LARGE SCALE GENOMIC DNA]</scope>
    <source>
        <strain evidence="2 3">DSM 23054</strain>
    </source>
</reference>
<dbReference type="AlphaFoldDB" id="A0A7X4YU82"/>
<evidence type="ECO:0000259" key="1">
    <source>
        <dbReference type="Pfam" id="PF12697"/>
    </source>
</evidence>
<evidence type="ECO:0000313" key="2">
    <source>
        <dbReference type="EMBL" id="NBC71661.1"/>
    </source>
</evidence>
<feature type="domain" description="AB hydrolase-1" evidence="1">
    <location>
        <begin position="26"/>
        <end position="249"/>
    </location>
</feature>
<gene>
    <name evidence="2" type="ORF">GT003_21915</name>
</gene>
<keyword evidence="2" id="KW-0378">Hydrolase</keyword>
<dbReference type="OrthoDB" id="9805423at2"/>
<organism evidence="2 3">
    <name type="scientific">Paenibacillus sacheonensis</name>
    <dbReference type="NCBI Taxonomy" id="742054"/>
    <lineage>
        <taxon>Bacteria</taxon>
        <taxon>Bacillati</taxon>
        <taxon>Bacillota</taxon>
        <taxon>Bacilli</taxon>
        <taxon>Bacillales</taxon>
        <taxon>Paenibacillaceae</taxon>
        <taxon>Paenibacillus</taxon>
    </lineage>
</organism>
<dbReference type="Proteomes" id="UP000558113">
    <property type="component" value="Unassembled WGS sequence"/>
</dbReference>
<dbReference type="RefSeq" id="WP_161701854.1">
    <property type="nucleotide sequence ID" value="NZ_JAAAMU010000013.1"/>
</dbReference>
<keyword evidence="3" id="KW-1185">Reference proteome</keyword>
<dbReference type="Gene3D" id="1.10.10.10">
    <property type="entry name" value="Winged helix-like DNA-binding domain superfamily/Winged helix DNA-binding domain"/>
    <property type="match status" value="1"/>
</dbReference>
<dbReference type="Pfam" id="PF12697">
    <property type="entry name" value="Abhydrolase_6"/>
    <property type="match status" value="1"/>
</dbReference>
<dbReference type="PANTHER" id="PTHR43798">
    <property type="entry name" value="MONOACYLGLYCEROL LIPASE"/>
    <property type="match status" value="1"/>
</dbReference>
<dbReference type="InterPro" id="IPR050266">
    <property type="entry name" value="AB_hydrolase_sf"/>
</dbReference>
<dbReference type="Gene3D" id="3.40.50.1820">
    <property type="entry name" value="alpha/beta hydrolase"/>
    <property type="match status" value="1"/>
</dbReference>
<sequence length="491" mass="55666">MSDLNDQNSIMTYRYRQSSRAAAETLLLLHGNGFNSSFWGEMAERLNERYHLLFIDLQGGFEGEITWDILSNALFGVLDALAVREVHIAGHSFGGSLAVAFAERNPSRVKSLVLLSIAMFYPAVEGEHIVHSYLKLIEKEGLRAVARREFIPFLTLLPDGHETIQRIYDAYDRMDGRLYVQLFRLQMLERPIHERRKINCKTLLLAGERDKLYLPQLQSITAGYFEQGSFLVVPHAANAVFIDQPLLTAQWIDEFITRASDRELPQVEKETMASRIPSVLHSVMQTVAQASSSTAGRQFEPTLSVALFHPFQVQLNGVPIADGWDKRYARNILAYVAIHPACTREELCDALFPDVHRSAALNNLRVYLGHLKKLLELPGGDSLLDAGRRHIRLKAVVECDLQTYAAAMKRILLIADEEAKYAAAKQFLPLLGEAPFMTGIYDQWFIDFRSDFEELIAELSKWTALREKQLNRPDSALYFEKFAGSILDDSM</sequence>
<dbReference type="InterPro" id="IPR029058">
    <property type="entry name" value="AB_hydrolase_fold"/>
</dbReference>